<keyword evidence="4" id="KW-1003">Cell membrane</keyword>
<keyword evidence="6 18" id="KW-0812">Transmembrane</keyword>
<evidence type="ECO:0000256" key="5">
    <source>
        <dbReference type="ARBA" id="ARBA00022553"/>
    </source>
</evidence>
<dbReference type="AlphaFoldDB" id="A0A8V0ZVL1"/>
<feature type="region of interest" description="Disordered" evidence="19">
    <location>
        <begin position="393"/>
        <end position="421"/>
    </location>
</feature>
<keyword evidence="13 18" id="KW-0675">Receptor</keyword>
<accession>A0A8V0ZVL1</accession>
<dbReference type="GO" id="GO:0043410">
    <property type="term" value="P:positive regulation of MAPK cascade"/>
    <property type="evidence" value="ECO:0000318"/>
    <property type="project" value="GO_Central"/>
</dbReference>
<evidence type="ECO:0000313" key="22">
    <source>
        <dbReference type="Ensembl" id="ENSGALP00010032903.1"/>
    </source>
</evidence>
<keyword evidence="5" id="KW-0597">Phosphoprotein</keyword>
<reference evidence="22" key="3">
    <citation type="submission" date="2025-09" db="UniProtKB">
        <authorList>
            <consortium name="Ensembl"/>
        </authorList>
    </citation>
    <scope>IDENTIFICATION</scope>
    <source>
        <strain evidence="22">broiler</strain>
    </source>
</reference>
<feature type="transmembrane region" description="Helical" evidence="20">
    <location>
        <begin position="119"/>
        <end position="141"/>
    </location>
</feature>
<dbReference type="SMART" id="SM01381">
    <property type="entry name" value="7TM_GPCR_Srsx"/>
    <property type="match status" value="1"/>
</dbReference>
<dbReference type="GO" id="GO:0005769">
    <property type="term" value="C:early endosome"/>
    <property type="evidence" value="ECO:0007669"/>
    <property type="project" value="UniProtKB-SubCell"/>
</dbReference>
<dbReference type="FunCoup" id="A0A8V0ZVL1">
    <property type="interactions" value="215"/>
</dbReference>
<keyword evidence="8 20" id="KW-1133">Transmembrane helix</keyword>
<dbReference type="PROSITE" id="PS00237">
    <property type="entry name" value="G_PROTEIN_RECEP_F1_1"/>
    <property type="match status" value="1"/>
</dbReference>
<dbReference type="GO" id="GO:0002024">
    <property type="term" value="P:diet induced thermogenesis"/>
    <property type="evidence" value="ECO:0007669"/>
    <property type="project" value="Ensembl"/>
</dbReference>
<dbReference type="GO" id="GO:0031649">
    <property type="term" value="P:heat generation"/>
    <property type="evidence" value="ECO:0007669"/>
    <property type="project" value="Ensembl"/>
</dbReference>
<dbReference type="InterPro" id="IPR000276">
    <property type="entry name" value="GPCR_Rhodpsn"/>
</dbReference>
<dbReference type="GO" id="GO:0004940">
    <property type="term" value="F:beta1-adrenergic receptor activity"/>
    <property type="evidence" value="ECO:0000318"/>
    <property type="project" value="GO_Central"/>
</dbReference>
<dbReference type="GO" id="GO:0046982">
    <property type="term" value="F:protein heterodimerization activity"/>
    <property type="evidence" value="ECO:0007669"/>
    <property type="project" value="Ensembl"/>
</dbReference>
<feature type="region of interest" description="Disordered" evidence="19">
    <location>
        <begin position="1"/>
        <end position="24"/>
    </location>
</feature>
<dbReference type="FunFam" id="1.20.1070.10:FF:000057">
    <property type="entry name" value="Beta-1 adrenergic receptor"/>
    <property type="match status" value="1"/>
</dbReference>
<feature type="transmembrane region" description="Helical" evidence="20">
    <location>
        <begin position="323"/>
        <end position="344"/>
    </location>
</feature>
<dbReference type="GO" id="GO:0071880">
    <property type="term" value="P:adenylate cyclase-activating adrenergic receptor signaling pathway"/>
    <property type="evidence" value="ECO:0000318"/>
    <property type="project" value="GO_Central"/>
</dbReference>
<dbReference type="GO" id="GO:0040015">
    <property type="term" value="P:negative regulation of multicellular organism growth"/>
    <property type="evidence" value="ECO:0007669"/>
    <property type="project" value="Ensembl"/>
</dbReference>
<comment type="subcellular location">
    <subcellularLocation>
        <location evidence="2">Cell membrane</location>
        <topology evidence="2">Multi-pass membrane protein</topology>
    </subcellularLocation>
    <subcellularLocation>
        <location evidence="1">Early endosome</location>
    </subcellularLocation>
</comment>
<evidence type="ECO:0000256" key="20">
    <source>
        <dbReference type="SAM" id="Phobius"/>
    </source>
</evidence>
<dbReference type="PROSITE" id="PS50262">
    <property type="entry name" value="G_PROTEIN_RECEP_F1_2"/>
    <property type="match status" value="1"/>
</dbReference>
<evidence type="ECO:0000256" key="11">
    <source>
        <dbReference type="ARBA" id="ARBA00023139"/>
    </source>
</evidence>
<keyword evidence="12" id="KW-1015">Disulfide bond</keyword>
<dbReference type="GO" id="GO:0005886">
    <property type="term" value="C:plasma membrane"/>
    <property type="evidence" value="ECO:0000318"/>
    <property type="project" value="GO_Central"/>
</dbReference>
<dbReference type="GO" id="GO:0031694">
    <property type="term" value="F:alpha-2A adrenergic receptor binding"/>
    <property type="evidence" value="ECO:0007669"/>
    <property type="project" value="Ensembl"/>
</dbReference>
<keyword evidence="9 18" id="KW-0297">G-protein coupled receptor</keyword>
<dbReference type="GO" id="GO:0099579">
    <property type="term" value="F:G protein-coupled neurotransmitter receptor activity involved in regulation of postsynaptic membrane potential"/>
    <property type="evidence" value="ECO:0007669"/>
    <property type="project" value="Ensembl"/>
</dbReference>
<evidence type="ECO:0000313" key="23">
    <source>
        <dbReference type="Proteomes" id="UP000000539"/>
    </source>
</evidence>
<dbReference type="Proteomes" id="UP000000539">
    <property type="component" value="Chromosome 6"/>
</dbReference>
<dbReference type="Pfam" id="PF00001">
    <property type="entry name" value="7tm_1"/>
    <property type="match status" value="1"/>
</dbReference>
<dbReference type="Ensembl" id="ENSGALT00010054467.1">
    <property type="protein sequence ID" value="ENSGALP00010032903.1"/>
    <property type="gene ID" value="ENSGALG00010022411.1"/>
</dbReference>
<proteinExistence type="inferred from homology"/>
<evidence type="ECO:0000256" key="18">
    <source>
        <dbReference type="RuleBase" id="RU000688"/>
    </source>
</evidence>
<name>A0A8V0ZVL1_CHICK</name>
<gene>
    <name evidence="22" type="primary">ADRB1</name>
</gene>
<feature type="transmembrane region" description="Helical" evidence="20">
    <location>
        <begin position="78"/>
        <end position="99"/>
    </location>
</feature>
<feature type="compositionally biased region" description="Basic and acidic residues" evidence="19">
    <location>
        <begin position="461"/>
        <end position="471"/>
    </location>
</feature>
<organism evidence="22 23">
    <name type="scientific">Gallus gallus</name>
    <name type="common">Chicken</name>
    <dbReference type="NCBI Taxonomy" id="9031"/>
    <lineage>
        <taxon>Eukaryota</taxon>
        <taxon>Metazoa</taxon>
        <taxon>Chordata</taxon>
        <taxon>Craniata</taxon>
        <taxon>Vertebrata</taxon>
        <taxon>Euteleostomi</taxon>
        <taxon>Archelosauria</taxon>
        <taxon>Archosauria</taxon>
        <taxon>Dinosauria</taxon>
        <taxon>Saurischia</taxon>
        <taxon>Theropoda</taxon>
        <taxon>Coelurosauria</taxon>
        <taxon>Aves</taxon>
        <taxon>Neognathae</taxon>
        <taxon>Galloanserae</taxon>
        <taxon>Galliformes</taxon>
        <taxon>Phasianidae</taxon>
        <taxon>Phasianinae</taxon>
        <taxon>Gallus</taxon>
    </lineage>
</organism>
<dbReference type="PRINTS" id="PR00237">
    <property type="entry name" value="GPCRRHODOPSN"/>
</dbReference>
<keyword evidence="14" id="KW-0325">Glycoprotein</keyword>
<keyword evidence="15 18" id="KW-0807">Transducer</keyword>
<feature type="domain" description="G-protein coupled receptors family 1 profile" evidence="21">
    <location>
        <begin position="58"/>
        <end position="343"/>
    </location>
</feature>
<dbReference type="GO" id="GO:0098992">
    <property type="term" value="C:neuronal dense core vesicle"/>
    <property type="evidence" value="ECO:0007669"/>
    <property type="project" value="Ensembl"/>
</dbReference>
<evidence type="ECO:0000256" key="19">
    <source>
        <dbReference type="SAM" id="MobiDB-lite"/>
    </source>
</evidence>
<dbReference type="SUPFAM" id="SSF81321">
    <property type="entry name" value="Family A G protein-coupled receptor-like"/>
    <property type="match status" value="1"/>
</dbReference>
<keyword evidence="11" id="KW-0564">Palmitate</keyword>
<dbReference type="PRINTS" id="PR01103">
    <property type="entry name" value="ADRENERGICR"/>
</dbReference>
<dbReference type="GO" id="GO:0009409">
    <property type="term" value="P:response to cold"/>
    <property type="evidence" value="ECO:0007669"/>
    <property type="project" value="Ensembl"/>
</dbReference>
<evidence type="ECO:0000256" key="14">
    <source>
        <dbReference type="ARBA" id="ARBA00023180"/>
    </source>
</evidence>
<evidence type="ECO:0000256" key="1">
    <source>
        <dbReference type="ARBA" id="ARBA00004412"/>
    </source>
</evidence>
<reference evidence="22" key="2">
    <citation type="submission" date="2025-08" db="UniProtKB">
        <authorList>
            <consortium name="Ensembl"/>
        </authorList>
    </citation>
    <scope>IDENTIFICATION</scope>
    <source>
        <strain evidence="22">broiler</strain>
    </source>
</reference>
<feature type="transmembrane region" description="Helical" evidence="20">
    <location>
        <begin position="206"/>
        <end position="230"/>
    </location>
</feature>
<feature type="region of interest" description="Disordered" evidence="19">
    <location>
        <begin position="250"/>
        <end position="277"/>
    </location>
</feature>
<sequence>MGDGWLPPDCGPHNRSGGGGATAAPTGNRQVSAELLSQQWEAGMSLLMALVVLLIVAGNVLVIAAIGRTQRLQTLTNLFITSLACADLVMGLLVVPFGATLVVRGTWLWGSFLCECWTSVDVLCVTASIETLCVIAIDRYLAITSPFRYQSLMTRARAKGIICTVWAISALVSFLPIMMHWWRDEDPQALKCYQDPGCCDFVTNRAYAIASSIISFYIPLLIMIFVYLRVYREAKEQIRKIDRCEGRFYGSQEQPQPPPLPHQQPILGNGRASKRKTSRVMAMREHKALKTLGIIMGVFTLCWLPFFLVNVVNVFNRDLVPDWLFVFFNWLGYANSAFNPIIYCRSPDFRKAFKRLLCFPRKADRRLHAGGQPAPLPGGFISTLGSPEHSPGGMWSDCNGGMQGGSESSLEERHSKTSRSESKGAVRVMGLYCLLLLFTHLAELAQEFVCSLHSCQSHGQEKQSEDIEKSHPSTVHPSRLAQGREQQLSRS</sequence>
<protein>
    <recommendedName>
        <fullName evidence="3">Beta-1 adrenergic receptor</fullName>
    </recommendedName>
    <alternativeName>
        <fullName evidence="17">Beta-1 adrenoreceptor</fullName>
    </alternativeName>
</protein>
<feature type="compositionally biased region" description="Basic and acidic residues" evidence="19">
    <location>
        <begin position="410"/>
        <end position="421"/>
    </location>
</feature>
<evidence type="ECO:0000256" key="3">
    <source>
        <dbReference type="ARBA" id="ARBA00022028"/>
    </source>
</evidence>
<evidence type="ECO:0000256" key="4">
    <source>
        <dbReference type="ARBA" id="ARBA00022475"/>
    </source>
</evidence>
<dbReference type="PANTHER" id="PTHR24248">
    <property type="entry name" value="ADRENERGIC RECEPTOR-RELATED G-PROTEIN COUPLED RECEPTOR"/>
    <property type="match status" value="1"/>
</dbReference>
<dbReference type="GO" id="GO:0001997">
    <property type="term" value="P:positive regulation of the force of heart contraction by epinephrine-norepinephrine"/>
    <property type="evidence" value="ECO:0007669"/>
    <property type="project" value="Ensembl"/>
</dbReference>
<evidence type="ECO:0000256" key="8">
    <source>
        <dbReference type="ARBA" id="ARBA00022989"/>
    </source>
</evidence>
<reference evidence="22" key="1">
    <citation type="submission" date="2020-11" db="EMBL/GenBank/DDBJ databases">
        <title>Gallus gallus (Chicken) genome, bGalGal1, GRCg7b, maternal haplotype autosomes + Z &amp; W.</title>
        <authorList>
            <person name="Warren W."/>
            <person name="Formenti G."/>
            <person name="Fedrigo O."/>
            <person name="Haase B."/>
            <person name="Mountcastle J."/>
            <person name="Balacco J."/>
            <person name="Tracey A."/>
            <person name="Schneider V."/>
            <person name="Okimoto R."/>
            <person name="Cheng H."/>
            <person name="Hawken R."/>
            <person name="Howe K."/>
            <person name="Jarvis E.D."/>
        </authorList>
    </citation>
    <scope>NUCLEOTIDE SEQUENCE [LARGE SCALE GENOMIC DNA]</scope>
    <source>
        <strain evidence="22">Broiler</strain>
    </source>
</reference>
<dbReference type="GeneTree" id="ENSGT00940000161953"/>
<dbReference type="GO" id="GO:0030165">
    <property type="term" value="F:PDZ domain binding"/>
    <property type="evidence" value="ECO:0007669"/>
    <property type="project" value="Ensembl"/>
</dbReference>
<keyword evidence="10 20" id="KW-0472">Membrane</keyword>
<evidence type="ECO:0000259" key="21">
    <source>
        <dbReference type="PROSITE" id="PS50262"/>
    </source>
</evidence>
<feature type="transmembrane region" description="Helical" evidence="20">
    <location>
        <begin position="46"/>
        <end position="66"/>
    </location>
</feature>
<dbReference type="GO" id="GO:0010666">
    <property type="term" value="P:positive regulation of cardiac muscle cell apoptotic process"/>
    <property type="evidence" value="ECO:0007669"/>
    <property type="project" value="Ensembl"/>
</dbReference>
<dbReference type="Gene3D" id="1.20.1070.10">
    <property type="entry name" value="Rhodopsin 7-helix transmembrane proteins"/>
    <property type="match status" value="1"/>
</dbReference>
<feature type="region of interest" description="Disordered" evidence="19">
    <location>
        <begin position="461"/>
        <end position="491"/>
    </location>
</feature>
<keyword evidence="23" id="KW-1185">Reference proteome</keyword>
<dbReference type="GO" id="GO:0002025">
    <property type="term" value="P:norepinephrine-epinephrine-mediated vasodilation involved in regulation of systemic arterial blood pressure"/>
    <property type="evidence" value="ECO:0000318"/>
    <property type="project" value="GO_Central"/>
</dbReference>
<dbReference type="CDD" id="cd15958">
    <property type="entry name" value="7tmA_Beta1_AR"/>
    <property type="match status" value="1"/>
</dbReference>
<evidence type="ECO:0000256" key="17">
    <source>
        <dbReference type="ARBA" id="ARBA00032462"/>
    </source>
</evidence>
<dbReference type="InterPro" id="IPR002233">
    <property type="entry name" value="ADR_fam"/>
</dbReference>
<dbReference type="InterPro" id="IPR000507">
    <property type="entry name" value="ADRB1_rcpt"/>
</dbReference>
<comment type="similarity">
    <text evidence="18">Belongs to the G-protein coupled receptor 1 family.</text>
</comment>
<dbReference type="GO" id="GO:0001996">
    <property type="term" value="P:positive regulation of heart rate by epinephrine-norepinephrine"/>
    <property type="evidence" value="ECO:0007669"/>
    <property type="project" value="Ensembl"/>
</dbReference>
<evidence type="ECO:0000256" key="13">
    <source>
        <dbReference type="ARBA" id="ARBA00023170"/>
    </source>
</evidence>
<dbReference type="GO" id="GO:0120162">
    <property type="term" value="P:positive regulation of cold-induced thermogenesis"/>
    <property type="evidence" value="ECO:0007669"/>
    <property type="project" value="Ensembl"/>
</dbReference>
<dbReference type="GO" id="GO:0045187">
    <property type="term" value="P:regulation of circadian sleep/wake cycle, sleep"/>
    <property type="evidence" value="ECO:0007669"/>
    <property type="project" value="Ensembl"/>
</dbReference>
<evidence type="ECO:0000256" key="16">
    <source>
        <dbReference type="ARBA" id="ARBA00023288"/>
    </source>
</evidence>
<evidence type="ECO:0000256" key="9">
    <source>
        <dbReference type="ARBA" id="ARBA00023040"/>
    </source>
</evidence>
<dbReference type="PRINTS" id="PR00561">
    <property type="entry name" value="ADRENRGCB1AR"/>
</dbReference>
<keyword evidence="16" id="KW-0449">Lipoprotein</keyword>
<feature type="transmembrane region" description="Helical" evidence="20">
    <location>
        <begin position="288"/>
        <end position="311"/>
    </location>
</feature>
<dbReference type="InterPro" id="IPR017452">
    <property type="entry name" value="GPCR_Rhodpsn_7TM"/>
</dbReference>
<dbReference type="GO" id="GO:0098685">
    <property type="term" value="C:Schaffer collateral - CA1 synapse"/>
    <property type="evidence" value="ECO:0007669"/>
    <property type="project" value="Ensembl"/>
</dbReference>
<dbReference type="PANTHER" id="PTHR24248:SF54">
    <property type="entry name" value="BETA-1 ADRENERGIC RECEPTOR"/>
    <property type="match status" value="1"/>
</dbReference>
<evidence type="ECO:0000256" key="2">
    <source>
        <dbReference type="ARBA" id="ARBA00004651"/>
    </source>
</evidence>
<evidence type="ECO:0000256" key="7">
    <source>
        <dbReference type="ARBA" id="ARBA00022753"/>
    </source>
</evidence>
<dbReference type="OrthoDB" id="5975661at2759"/>
<keyword evidence="7" id="KW-0967">Endosome</keyword>
<evidence type="ECO:0000256" key="6">
    <source>
        <dbReference type="ARBA" id="ARBA00022692"/>
    </source>
</evidence>
<feature type="transmembrane region" description="Helical" evidence="20">
    <location>
        <begin position="161"/>
        <end position="182"/>
    </location>
</feature>
<evidence type="ECO:0000256" key="10">
    <source>
        <dbReference type="ARBA" id="ARBA00023136"/>
    </source>
</evidence>
<dbReference type="GO" id="GO:0042596">
    <property type="term" value="P:fear response"/>
    <property type="evidence" value="ECO:0007669"/>
    <property type="project" value="Ensembl"/>
</dbReference>
<evidence type="ECO:0000256" key="15">
    <source>
        <dbReference type="ARBA" id="ARBA00023224"/>
    </source>
</evidence>
<evidence type="ECO:0000256" key="12">
    <source>
        <dbReference type="ARBA" id="ARBA00023157"/>
    </source>
</evidence>